<dbReference type="Proteomes" id="UP000008383">
    <property type="component" value="Unassembled WGS sequence"/>
</dbReference>
<sequence length="234" mass="26230">MDRLIENIPGMGFDIWCDDSFLSQTGPPDAPLPPQPHENPHGDLIYWDNRPLEVNGQAWVLMPVPKCDEDLQAFHMDGGSREIIVLCPKMFEHYSDLGDYQIDMTSRPPTFSKGIHIDSFATSLMFVLVHEVSHCDFFLQNLVTSDIPADVDGYGWQEAVRHADNNHLYALKNAGTSGCLTISMMQHADPSRLDNFALFVLGSYDPSDRHSFYRLIVTDNPKPCFCPKTTGAPG</sequence>
<comment type="caution">
    <text evidence="1">The sequence shown here is derived from an EMBL/GenBank/DDBJ whole genome shotgun (WGS) entry which is preliminary data.</text>
</comment>
<dbReference type="GeneID" id="9581801"/>
<reference evidence="2" key="1">
    <citation type="journal article" date="2011" name="Genome Biol.">
        <title>Comparative and functional genomics provide insights into the pathogenicity of dermatophytic fungi.</title>
        <authorList>
            <person name="Burmester A."/>
            <person name="Shelest E."/>
            <person name="Gloeckner G."/>
            <person name="Heddergott C."/>
            <person name="Schindler S."/>
            <person name="Staib P."/>
            <person name="Heidel A."/>
            <person name="Felder M."/>
            <person name="Petzold A."/>
            <person name="Szafranski K."/>
            <person name="Feuermann M."/>
            <person name="Pedruzzi I."/>
            <person name="Priebe S."/>
            <person name="Groth M."/>
            <person name="Winkler R."/>
            <person name="Li W."/>
            <person name="Kniemeyer O."/>
            <person name="Schroeckh V."/>
            <person name="Hertweck C."/>
            <person name="Hube B."/>
            <person name="White T.C."/>
            <person name="Platzer M."/>
            <person name="Guthke R."/>
            <person name="Heitman J."/>
            <person name="Woestemeyer J."/>
            <person name="Zipfel P.F."/>
            <person name="Monod M."/>
            <person name="Brakhage A.A."/>
        </authorList>
    </citation>
    <scope>NUCLEOTIDE SEQUENCE [LARGE SCALE GENOMIC DNA]</scope>
    <source>
        <strain evidence="2">HKI 0517</strain>
    </source>
</reference>
<protein>
    <submittedName>
        <fullName evidence="1">Protein kinase, putative</fullName>
    </submittedName>
</protein>
<evidence type="ECO:0000313" key="2">
    <source>
        <dbReference type="Proteomes" id="UP000008383"/>
    </source>
</evidence>
<keyword evidence="2" id="KW-1185">Reference proteome</keyword>
<dbReference type="KEGG" id="tve:TRV_00263"/>
<dbReference type="GO" id="GO:0008237">
    <property type="term" value="F:metallopeptidase activity"/>
    <property type="evidence" value="ECO:0007669"/>
    <property type="project" value="InterPro"/>
</dbReference>
<dbReference type="RefSeq" id="XP_003025501.1">
    <property type="nucleotide sequence ID" value="XM_003025455.1"/>
</dbReference>
<keyword evidence="1" id="KW-0808">Transferase</keyword>
<dbReference type="Gene3D" id="3.40.390.10">
    <property type="entry name" value="Collagenase (Catalytic Domain)"/>
    <property type="match status" value="1"/>
</dbReference>
<dbReference type="OrthoDB" id="4188597at2759"/>
<accession>D4CZM1</accession>
<name>D4CZM1_TRIVH</name>
<dbReference type="EMBL" id="ACYE01000016">
    <property type="protein sequence ID" value="EFE44890.1"/>
    <property type="molecule type" value="Genomic_DNA"/>
</dbReference>
<dbReference type="HOGENOM" id="CLU_1305670_0_0_1"/>
<dbReference type="GO" id="GO:0016301">
    <property type="term" value="F:kinase activity"/>
    <property type="evidence" value="ECO:0007669"/>
    <property type="project" value="UniProtKB-KW"/>
</dbReference>
<evidence type="ECO:0000313" key="1">
    <source>
        <dbReference type="EMBL" id="EFE44890.1"/>
    </source>
</evidence>
<dbReference type="AlphaFoldDB" id="D4CZM1"/>
<gene>
    <name evidence="1" type="ORF">TRV_00263</name>
</gene>
<dbReference type="InterPro" id="IPR024079">
    <property type="entry name" value="MetalloPept_cat_dom_sf"/>
</dbReference>
<dbReference type="SUPFAM" id="SSF55486">
    <property type="entry name" value="Metalloproteases ('zincins'), catalytic domain"/>
    <property type="match status" value="1"/>
</dbReference>
<proteinExistence type="predicted"/>
<keyword evidence="1" id="KW-0418">Kinase</keyword>
<organism evidence="1 2">
    <name type="scientific">Trichophyton verrucosum (strain HKI 0517)</name>
    <dbReference type="NCBI Taxonomy" id="663202"/>
    <lineage>
        <taxon>Eukaryota</taxon>
        <taxon>Fungi</taxon>
        <taxon>Dikarya</taxon>
        <taxon>Ascomycota</taxon>
        <taxon>Pezizomycotina</taxon>
        <taxon>Eurotiomycetes</taxon>
        <taxon>Eurotiomycetidae</taxon>
        <taxon>Onygenales</taxon>
        <taxon>Arthrodermataceae</taxon>
        <taxon>Trichophyton</taxon>
    </lineage>
</organism>